<gene>
    <name evidence="2" type="ORF">GCM10010421_22930</name>
</gene>
<organism evidence="2 3">
    <name type="scientific">Streptomyces glaucus</name>
    <dbReference type="NCBI Taxonomy" id="284029"/>
    <lineage>
        <taxon>Bacteria</taxon>
        <taxon>Bacillati</taxon>
        <taxon>Actinomycetota</taxon>
        <taxon>Actinomycetes</taxon>
        <taxon>Kitasatosporales</taxon>
        <taxon>Streptomycetaceae</taxon>
        <taxon>Streptomyces</taxon>
    </lineage>
</organism>
<comment type="caution">
    <text evidence="2">The sequence shown here is derived from an EMBL/GenBank/DDBJ whole genome shotgun (WGS) entry which is preliminary data.</text>
</comment>
<dbReference type="EMBL" id="BAAATK010000011">
    <property type="protein sequence ID" value="GAA2433334.1"/>
    <property type="molecule type" value="Genomic_DNA"/>
</dbReference>
<reference evidence="2 3" key="1">
    <citation type="journal article" date="2019" name="Int. J. Syst. Evol. Microbiol.">
        <title>The Global Catalogue of Microorganisms (GCM) 10K type strain sequencing project: providing services to taxonomists for standard genome sequencing and annotation.</title>
        <authorList>
            <consortium name="The Broad Institute Genomics Platform"/>
            <consortium name="The Broad Institute Genome Sequencing Center for Infectious Disease"/>
            <person name="Wu L."/>
            <person name="Ma J."/>
        </authorList>
    </citation>
    <scope>NUCLEOTIDE SEQUENCE [LARGE SCALE GENOMIC DNA]</scope>
    <source>
        <strain evidence="2 3">JCM 6922</strain>
    </source>
</reference>
<name>A0ABN3JLP3_9ACTN</name>
<evidence type="ECO:0000259" key="1">
    <source>
        <dbReference type="Pfam" id="PF13340"/>
    </source>
</evidence>
<dbReference type="Pfam" id="PF13340">
    <property type="entry name" value="DUF4096"/>
    <property type="match status" value="1"/>
</dbReference>
<accession>A0ABN3JLP3</accession>
<evidence type="ECO:0000313" key="3">
    <source>
        <dbReference type="Proteomes" id="UP001500460"/>
    </source>
</evidence>
<dbReference type="InterPro" id="IPR025161">
    <property type="entry name" value="IS402-like_dom"/>
</dbReference>
<evidence type="ECO:0000313" key="2">
    <source>
        <dbReference type="EMBL" id="GAA2433334.1"/>
    </source>
</evidence>
<protein>
    <recommendedName>
        <fullName evidence="1">Insertion element IS402-like domain-containing protein</fullName>
    </recommendedName>
</protein>
<sequence length="78" mass="8924">MPDDLALDDLGNALLHCPWSPRCHRYPGRLPADDRVAWRGIIYVLRKNVSWRCVPADRIGCSGVTAWQHLRDWTEVGV</sequence>
<dbReference type="Proteomes" id="UP001500460">
    <property type="component" value="Unassembled WGS sequence"/>
</dbReference>
<feature type="domain" description="Insertion element IS402-like" evidence="1">
    <location>
        <begin position="22"/>
        <end position="78"/>
    </location>
</feature>
<keyword evidence="3" id="KW-1185">Reference proteome</keyword>
<proteinExistence type="predicted"/>